<evidence type="ECO:0000313" key="1">
    <source>
        <dbReference type="EMBL" id="TXN34873.1"/>
    </source>
</evidence>
<gene>
    <name evidence="1" type="ORF">FVB32_09735</name>
</gene>
<keyword evidence="2" id="KW-1185">Reference proteome</keyword>
<evidence type="ECO:0000313" key="2">
    <source>
        <dbReference type="Proteomes" id="UP000321456"/>
    </source>
</evidence>
<dbReference type="Pfam" id="PF11335">
    <property type="entry name" value="DUF3137"/>
    <property type="match status" value="1"/>
</dbReference>
<protein>
    <submittedName>
        <fullName evidence="1">DUF3137 domain-containing protein</fullName>
    </submittedName>
</protein>
<dbReference type="Proteomes" id="UP000321456">
    <property type="component" value="Unassembled WGS sequence"/>
</dbReference>
<dbReference type="AlphaFoldDB" id="A0A5C8UZD0"/>
<organism evidence="1 2">
    <name type="scientific">Flagellimonas hymeniacidonis</name>
    <dbReference type="NCBI Taxonomy" id="2603628"/>
    <lineage>
        <taxon>Bacteria</taxon>
        <taxon>Pseudomonadati</taxon>
        <taxon>Bacteroidota</taxon>
        <taxon>Flavobacteriia</taxon>
        <taxon>Flavobacteriales</taxon>
        <taxon>Flavobacteriaceae</taxon>
        <taxon>Flagellimonas</taxon>
    </lineage>
</organism>
<sequence>MYKYIKSWFSKRTMTLVIPDFTGMFAMVDFNKRLNGTTLILPDKFEKRISYLAKTLQSLNLRKERLVNLEDPTFEKEFVVYGTDQVEARYILSPSLMNRICALQRKVGSSMMLSFKNDKMYMAIEHPYGFFSLNESKNLITSDALELFYEDITNAIGIVEDLNLNTKIWKR</sequence>
<name>A0A5C8UZD0_9FLAO</name>
<proteinExistence type="predicted"/>
<dbReference type="InterPro" id="IPR021484">
    <property type="entry name" value="DUF3137"/>
</dbReference>
<comment type="caution">
    <text evidence="1">The sequence shown here is derived from an EMBL/GenBank/DDBJ whole genome shotgun (WGS) entry which is preliminary data.</text>
</comment>
<reference evidence="1 2" key="1">
    <citation type="submission" date="2019-08" db="EMBL/GenBank/DDBJ databases">
        <title>Professor.</title>
        <authorList>
            <person name="Park J.S."/>
        </authorList>
    </citation>
    <scope>NUCLEOTIDE SEQUENCE [LARGE SCALE GENOMIC DNA]</scope>
    <source>
        <strain evidence="1 2">176CP5-101</strain>
    </source>
</reference>
<accession>A0A5C8UZD0</accession>
<dbReference type="EMBL" id="VRUR01000002">
    <property type="protein sequence ID" value="TXN34873.1"/>
    <property type="molecule type" value="Genomic_DNA"/>
</dbReference>